<evidence type="ECO:0000313" key="2">
    <source>
        <dbReference type="Proteomes" id="UP001054945"/>
    </source>
</evidence>
<accession>A0AAV4QUS4</accession>
<gene>
    <name evidence="1" type="ORF">CEXT_428421</name>
</gene>
<comment type="caution">
    <text evidence="1">The sequence shown here is derived from an EMBL/GenBank/DDBJ whole genome shotgun (WGS) entry which is preliminary data.</text>
</comment>
<keyword evidence="2" id="KW-1185">Reference proteome</keyword>
<dbReference type="AlphaFoldDB" id="A0AAV4QUS4"/>
<protein>
    <submittedName>
        <fullName evidence="1">Uncharacterized protein</fullName>
    </submittedName>
</protein>
<sequence>MDIDQRNSTRGTLSKKGACHQWIVPLLRTLTERRNIRSNDIIPTHRQTVRGPFRAPAADRAFPPFPENVWMPSSLR</sequence>
<proteinExistence type="predicted"/>
<dbReference type="EMBL" id="BPLR01006708">
    <property type="protein sequence ID" value="GIY11846.1"/>
    <property type="molecule type" value="Genomic_DNA"/>
</dbReference>
<reference evidence="1 2" key="1">
    <citation type="submission" date="2021-06" db="EMBL/GenBank/DDBJ databases">
        <title>Caerostris extrusa draft genome.</title>
        <authorList>
            <person name="Kono N."/>
            <person name="Arakawa K."/>
        </authorList>
    </citation>
    <scope>NUCLEOTIDE SEQUENCE [LARGE SCALE GENOMIC DNA]</scope>
</reference>
<organism evidence="1 2">
    <name type="scientific">Caerostris extrusa</name>
    <name type="common">Bark spider</name>
    <name type="synonym">Caerostris bankana</name>
    <dbReference type="NCBI Taxonomy" id="172846"/>
    <lineage>
        <taxon>Eukaryota</taxon>
        <taxon>Metazoa</taxon>
        <taxon>Ecdysozoa</taxon>
        <taxon>Arthropoda</taxon>
        <taxon>Chelicerata</taxon>
        <taxon>Arachnida</taxon>
        <taxon>Araneae</taxon>
        <taxon>Araneomorphae</taxon>
        <taxon>Entelegynae</taxon>
        <taxon>Araneoidea</taxon>
        <taxon>Araneidae</taxon>
        <taxon>Caerostris</taxon>
    </lineage>
</organism>
<name>A0AAV4QUS4_CAEEX</name>
<evidence type="ECO:0000313" key="1">
    <source>
        <dbReference type="EMBL" id="GIY11846.1"/>
    </source>
</evidence>
<dbReference type="Proteomes" id="UP001054945">
    <property type="component" value="Unassembled WGS sequence"/>
</dbReference>